<keyword evidence="1" id="KW-1133">Transmembrane helix</keyword>
<sequence length="146" mass="17245">MDEKDKDLINMLWDEWKYRNTLYWQMIYRFGFMILFVSFIPYVYPKVISHLGKLVIAFPICGMVLSIFSAWILDAEAARFSHVKYTLNKHRGDYLPERFPENGGFIWWLRRANIGYGISILFSVVFVLLSILSAASLWFYGLPNIK</sequence>
<feature type="transmembrane region" description="Helical" evidence="1">
    <location>
        <begin position="114"/>
        <end position="140"/>
    </location>
</feature>
<comment type="caution">
    <text evidence="2">The sequence shown here is derived from an EMBL/GenBank/DDBJ whole genome shotgun (WGS) entry which is preliminary data.</text>
</comment>
<evidence type="ECO:0000313" key="3">
    <source>
        <dbReference type="Proteomes" id="UP000629025"/>
    </source>
</evidence>
<accession>A0ABQ1KSV3</accession>
<evidence type="ECO:0000313" key="2">
    <source>
        <dbReference type="EMBL" id="GGC06246.1"/>
    </source>
</evidence>
<name>A0ABQ1KSV3_9GAMM</name>
<gene>
    <name evidence="2" type="ORF">GCM10011352_35610</name>
</gene>
<dbReference type="RefSeq" id="WP_188750781.1">
    <property type="nucleotide sequence ID" value="NZ_BMIJ01000007.1"/>
</dbReference>
<feature type="transmembrane region" description="Helical" evidence="1">
    <location>
        <begin position="22"/>
        <end position="44"/>
    </location>
</feature>
<protein>
    <submittedName>
        <fullName evidence="2">Uncharacterized protein</fullName>
    </submittedName>
</protein>
<dbReference type="Proteomes" id="UP000629025">
    <property type="component" value="Unassembled WGS sequence"/>
</dbReference>
<proteinExistence type="predicted"/>
<keyword evidence="1" id="KW-0812">Transmembrane</keyword>
<dbReference type="EMBL" id="BMIJ01000007">
    <property type="protein sequence ID" value="GGC06246.1"/>
    <property type="molecule type" value="Genomic_DNA"/>
</dbReference>
<feature type="transmembrane region" description="Helical" evidence="1">
    <location>
        <begin position="51"/>
        <end position="73"/>
    </location>
</feature>
<evidence type="ECO:0000256" key="1">
    <source>
        <dbReference type="SAM" id="Phobius"/>
    </source>
</evidence>
<organism evidence="2 3">
    <name type="scientific">Marinobacterium zhoushanense</name>
    <dbReference type="NCBI Taxonomy" id="1679163"/>
    <lineage>
        <taxon>Bacteria</taxon>
        <taxon>Pseudomonadati</taxon>
        <taxon>Pseudomonadota</taxon>
        <taxon>Gammaproteobacteria</taxon>
        <taxon>Oceanospirillales</taxon>
        <taxon>Oceanospirillaceae</taxon>
        <taxon>Marinobacterium</taxon>
    </lineage>
</organism>
<keyword evidence="1" id="KW-0472">Membrane</keyword>
<reference evidence="3" key="1">
    <citation type="journal article" date="2019" name="Int. J. Syst. Evol. Microbiol.">
        <title>The Global Catalogue of Microorganisms (GCM) 10K type strain sequencing project: providing services to taxonomists for standard genome sequencing and annotation.</title>
        <authorList>
            <consortium name="The Broad Institute Genomics Platform"/>
            <consortium name="The Broad Institute Genome Sequencing Center for Infectious Disease"/>
            <person name="Wu L."/>
            <person name="Ma J."/>
        </authorList>
    </citation>
    <scope>NUCLEOTIDE SEQUENCE [LARGE SCALE GENOMIC DNA]</scope>
    <source>
        <strain evidence="3">CGMCC 1.15341</strain>
    </source>
</reference>
<keyword evidence="3" id="KW-1185">Reference proteome</keyword>